<evidence type="ECO:0000256" key="4">
    <source>
        <dbReference type="ARBA" id="ARBA00023002"/>
    </source>
</evidence>
<dbReference type="GO" id="GO:0004497">
    <property type="term" value="F:monooxygenase activity"/>
    <property type="evidence" value="ECO:0007669"/>
    <property type="project" value="UniProtKB-KW"/>
</dbReference>
<dbReference type="InterPro" id="IPR002938">
    <property type="entry name" value="FAD-bd"/>
</dbReference>
<reference evidence="7 8" key="1">
    <citation type="submission" date="2019-06" db="EMBL/GenBank/DDBJ databases">
        <title>Wine fermentation using esterase from Monascus purpureus.</title>
        <authorList>
            <person name="Geng C."/>
            <person name="Zhang Y."/>
        </authorList>
    </citation>
    <scope>NUCLEOTIDE SEQUENCE [LARGE SCALE GENOMIC DNA]</scope>
    <source>
        <strain evidence="7">HQ1</strain>
    </source>
</reference>
<evidence type="ECO:0000256" key="5">
    <source>
        <dbReference type="ARBA" id="ARBA00023033"/>
    </source>
</evidence>
<dbReference type="SUPFAM" id="SSF51905">
    <property type="entry name" value="FAD/NAD(P)-binding domain"/>
    <property type="match status" value="1"/>
</dbReference>
<protein>
    <recommendedName>
        <fullName evidence="6">FAD-binding domain-containing protein</fullName>
    </recommendedName>
</protein>
<gene>
    <name evidence="7" type="ORF">MPDQ_004767</name>
</gene>
<dbReference type="PRINTS" id="PR00420">
    <property type="entry name" value="RNGMNOXGNASE"/>
</dbReference>
<evidence type="ECO:0000256" key="1">
    <source>
        <dbReference type="ARBA" id="ARBA00001974"/>
    </source>
</evidence>
<dbReference type="PANTHER" id="PTHR47178">
    <property type="entry name" value="MONOOXYGENASE, FAD-BINDING"/>
    <property type="match status" value="1"/>
</dbReference>
<dbReference type="PANTHER" id="PTHR47178:SF1">
    <property type="entry name" value="FAD-BINDING DOMAIN-CONTAINING PROTEIN-RELATED"/>
    <property type="match status" value="1"/>
</dbReference>
<accession>A0A507QXC2</accession>
<dbReference type="Gene3D" id="3.50.50.60">
    <property type="entry name" value="FAD/NAD(P)-binding domain"/>
    <property type="match status" value="1"/>
</dbReference>
<dbReference type="Proteomes" id="UP000319663">
    <property type="component" value="Unassembled WGS sequence"/>
</dbReference>
<dbReference type="InterPro" id="IPR036188">
    <property type="entry name" value="FAD/NAD-bd_sf"/>
</dbReference>
<keyword evidence="8" id="KW-1185">Reference proteome</keyword>
<keyword evidence="2" id="KW-0285">Flavoprotein</keyword>
<proteinExistence type="predicted"/>
<organism evidence="7 8">
    <name type="scientific">Monascus purpureus</name>
    <name type="common">Red mold</name>
    <name type="synonym">Monascus anka</name>
    <dbReference type="NCBI Taxonomy" id="5098"/>
    <lineage>
        <taxon>Eukaryota</taxon>
        <taxon>Fungi</taxon>
        <taxon>Dikarya</taxon>
        <taxon>Ascomycota</taxon>
        <taxon>Pezizomycotina</taxon>
        <taxon>Eurotiomycetes</taxon>
        <taxon>Eurotiomycetidae</taxon>
        <taxon>Eurotiales</taxon>
        <taxon>Aspergillaceae</taxon>
        <taxon>Monascus</taxon>
    </lineage>
</organism>
<sequence length="401" mass="44941">MAEAPVLIVGAGIVGLTLGQALKKRGIPFEIYERDATPDARGQGWAITLHWALQYIQQILPEDALERIRAVQVDPEVARHDNGNFLFINLETGEPKFKIPPNRRWRVNREKVRRALLEGIEGHVHWNRRVVGAGVAGDQAELVFEDKTRVPGRLVVGVEGGRSAIRQTLRPDAYENKPLPIRFTGVAVNLKPAEIKPLRDMDPLLFQGCHPPTGTFLWFSTLETPEANGTQGTDAERFRAQICMSWPVRGAEDEVPPTDEARLANMKRRATGFVPFLKTAVGSIPDGTPVTEIKLADWECLDWDNRDGRITLAGDAAHAMTMYRGEAANHGLLDAFHLVSAIERMFQGEIPQKEAVDGYEKELRERTRRAVLLSRQACYDAHRWEDLNENCAVLSKRAIIK</sequence>
<dbReference type="OrthoDB" id="47494at2759"/>
<evidence type="ECO:0000256" key="2">
    <source>
        <dbReference type="ARBA" id="ARBA00022630"/>
    </source>
</evidence>
<comment type="cofactor">
    <cofactor evidence="1">
        <name>FAD</name>
        <dbReference type="ChEBI" id="CHEBI:57692"/>
    </cofactor>
</comment>
<dbReference type="GO" id="GO:0071949">
    <property type="term" value="F:FAD binding"/>
    <property type="evidence" value="ECO:0007669"/>
    <property type="project" value="InterPro"/>
</dbReference>
<evidence type="ECO:0000313" key="7">
    <source>
        <dbReference type="EMBL" id="TQB74466.1"/>
    </source>
</evidence>
<evidence type="ECO:0000256" key="3">
    <source>
        <dbReference type="ARBA" id="ARBA00022827"/>
    </source>
</evidence>
<comment type="caution">
    <text evidence="7">The sequence shown here is derived from an EMBL/GenBank/DDBJ whole genome shotgun (WGS) entry which is preliminary data.</text>
</comment>
<name>A0A507QXC2_MONPU</name>
<dbReference type="EMBL" id="VIFY01000031">
    <property type="protein sequence ID" value="TQB74466.1"/>
    <property type="molecule type" value="Genomic_DNA"/>
</dbReference>
<feature type="domain" description="FAD-binding" evidence="6">
    <location>
        <begin position="3"/>
        <end position="371"/>
    </location>
</feature>
<keyword evidence="3" id="KW-0274">FAD</keyword>
<dbReference type="STRING" id="5098.A0A507QXC2"/>
<dbReference type="AlphaFoldDB" id="A0A507QXC2"/>
<keyword evidence="5" id="KW-0503">Monooxygenase</keyword>
<evidence type="ECO:0000259" key="6">
    <source>
        <dbReference type="Pfam" id="PF01494"/>
    </source>
</evidence>
<evidence type="ECO:0000313" key="8">
    <source>
        <dbReference type="Proteomes" id="UP000319663"/>
    </source>
</evidence>
<keyword evidence="4" id="KW-0560">Oxidoreductase</keyword>
<dbReference type="Pfam" id="PF01494">
    <property type="entry name" value="FAD_binding_3"/>
    <property type="match status" value="1"/>
</dbReference>